<proteinExistence type="predicted"/>
<dbReference type="Proteomes" id="UP000186206">
    <property type="component" value="Unassembled WGS sequence"/>
</dbReference>
<protein>
    <recommendedName>
        <fullName evidence="3">Lipoprotein</fullName>
    </recommendedName>
</protein>
<dbReference type="PROSITE" id="PS51257">
    <property type="entry name" value="PROKAR_LIPOPROTEIN"/>
    <property type="match status" value="1"/>
</dbReference>
<keyword evidence="2" id="KW-1185">Reference proteome</keyword>
<dbReference type="EMBL" id="MJMI01000080">
    <property type="protein sequence ID" value="OLQ93982.1"/>
    <property type="molecule type" value="Genomic_DNA"/>
</dbReference>
<gene>
    <name evidence="1" type="ORF">BIY21_10025</name>
</gene>
<sequence>MKKVILITLVMILGVGCAPKGYENQSIDIDVYPVRYQMSLIADKKHSAKVSDKWNQFYAKNSAELLNRPVTIFYSSSAGKKVAKHWLDLLVEGGARKSNLNLEASDDLGEFDVAIEITKYKVVSPTCESVSVERYMHRPIGCAVNSNLWHSMSYPEDALFSTD</sequence>
<name>A0ABX3FLW2_9VIBR</name>
<organism evidence="1 2">
    <name type="scientific">Vibrio ponticus</name>
    <dbReference type="NCBI Taxonomy" id="265668"/>
    <lineage>
        <taxon>Bacteria</taxon>
        <taxon>Pseudomonadati</taxon>
        <taxon>Pseudomonadota</taxon>
        <taxon>Gammaproteobacteria</taxon>
        <taxon>Vibrionales</taxon>
        <taxon>Vibrionaceae</taxon>
        <taxon>Vibrio</taxon>
    </lineage>
</organism>
<accession>A0ABX3FLW2</accession>
<comment type="caution">
    <text evidence="1">The sequence shown here is derived from an EMBL/GenBank/DDBJ whole genome shotgun (WGS) entry which is preliminary data.</text>
</comment>
<evidence type="ECO:0008006" key="3">
    <source>
        <dbReference type="Google" id="ProtNLM"/>
    </source>
</evidence>
<dbReference type="RefSeq" id="WP_075648949.1">
    <property type="nucleotide sequence ID" value="NZ_AP019658.1"/>
</dbReference>
<evidence type="ECO:0000313" key="1">
    <source>
        <dbReference type="EMBL" id="OLQ93982.1"/>
    </source>
</evidence>
<evidence type="ECO:0000313" key="2">
    <source>
        <dbReference type="Proteomes" id="UP000186206"/>
    </source>
</evidence>
<reference evidence="1 2" key="1">
    <citation type="submission" date="2016-09" db="EMBL/GenBank/DDBJ databases">
        <title>Genomic Taxonomy of the Vibrionaceae.</title>
        <authorList>
            <person name="Gonzalez-Castillo A."/>
            <person name="Gomez-Gil B."/>
            <person name="Enciso-Ibarra K."/>
        </authorList>
    </citation>
    <scope>NUCLEOTIDE SEQUENCE [LARGE SCALE GENOMIC DNA]</scope>
    <source>
        <strain evidence="1 2">CAIM 1731</strain>
    </source>
</reference>